<dbReference type="InterPro" id="IPR001909">
    <property type="entry name" value="KRAB"/>
</dbReference>
<dbReference type="OrthoDB" id="9901261at2759"/>
<evidence type="ECO:0000259" key="13">
    <source>
        <dbReference type="PROSITE" id="PS50157"/>
    </source>
</evidence>
<comment type="similarity">
    <text evidence="3">Belongs to the krueppel C2H2-type zinc-finger protein family.</text>
</comment>
<dbReference type="PANTHER" id="PTHR16515">
    <property type="entry name" value="PR DOMAIN ZINC FINGER PROTEIN"/>
    <property type="match status" value="1"/>
</dbReference>
<dbReference type="Pfam" id="PF01352">
    <property type="entry name" value="KRAB"/>
    <property type="match status" value="1"/>
</dbReference>
<dbReference type="InterPro" id="IPR036236">
    <property type="entry name" value="Znf_C2H2_sf"/>
</dbReference>
<dbReference type="FunFam" id="3.30.160.60:FF:000384">
    <property type="entry name" value="Zinc finger protein 550"/>
    <property type="match status" value="1"/>
</dbReference>
<accession>A0A2G9S6I4</accession>
<evidence type="ECO:0000256" key="4">
    <source>
        <dbReference type="ARBA" id="ARBA00022723"/>
    </source>
</evidence>
<keyword evidence="6 12" id="KW-0863">Zinc-finger</keyword>
<dbReference type="FunFam" id="3.30.160.60:FF:002190">
    <property type="entry name" value="Zinc finger protein 658"/>
    <property type="match status" value="1"/>
</dbReference>
<reference evidence="15" key="1">
    <citation type="journal article" date="2017" name="Nat. Commun.">
        <title>The North American bullfrog draft genome provides insight into hormonal regulation of long noncoding RNA.</title>
        <authorList>
            <person name="Hammond S.A."/>
            <person name="Warren R.L."/>
            <person name="Vandervalk B.P."/>
            <person name="Kucuk E."/>
            <person name="Khan H."/>
            <person name="Gibb E.A."/>
            <person name="Pandoh P."/>
            <person name="Kirk H."/>
            <person name="Zhao Y."/>
            <person name="Jones M."/>
            <person name="Mungall A.J."/>
            <person name="Coope R."/>
            <person name="Pleasance S."/>
            <person name="Moore R.A."/>
            <person name="Holt R.A."/>
            <person name="Round J.M."/>
            <person name="Ohora S."/>
            <person name="Walle B.V."/>
            <person name="Veldhoen N."/>
            <person name="Helbing C.C."/>
            <person name="Birol I."/>
        </authorList>
    </citation>
    <scope>NUCLEOTIDE SEQUENCE [LARGE SCALE GENOMIC DNA]</scope>
</reference>
<feature type="domain" description="C2H2-type" evidence="13">
    <location>
        <begin position="221"/>
        <end position="248"/>
    </location>
</feature>
<keyword evidence="7" id="KW-0862">Zinc</keyword>
<feature type="domain" description="C2H2-type" evidence="13">
    <location>
        <begin position="277"/>
        <end position="304"/>
    </location>
</feature>
<dbReference type="FunFam" id="3.30.160.60:FF:000100">
    <property type="entry name" value="Zinc finger 45-like"/>
    <property type="match status" value="1"/>
</dbReference>
<keyword evidence="11" id="KW-0539">Nucleus</keyword>
<dbReference type="SMART" id="SM00355">
    <property type="entry name" value="ZnF_C2H2"/>
    <property type="match status" value="7"/>
</dbReference>
<evidence type="ECO:0000313" key="15">
    <source>
        <dbReference type="Proteomes" id="UP000228934"/>
    </source>
</evidence>
<evidence type="ECO:0000256" key="3">
    <source>
        <dbReference type="ARBA" id="ARBA00006991"/>
    </source>
</evidence>
<dbReference type="GO" id="GO:0005634">
    <property type="term" value="C:nucleus"/>
    <property type="evidence" value="ECO:0007669"/>
    <property type="project" value="UniProtKB-SubCell"/>
</dbReference>
<dbReference type="SUPFAM" id="SSF109640">
    <property type="entry name" value="KRAB domain (Kruppel-associated box)"/>
    <property type="match status" value="1"/>
</dbReference>
<evidence type="ECO:0000256" key="9">
    <source>
        <dbReference type="ARBA" id="ARBA00023125"/>
    </source>
</evidence>
<feature type="domain" description="C2H2-type" evidence="13">
    <location>
        <begin position="249"/>
        <end position="276"/>
    </location>
</feature>
<feature type="domain" description="C2H2-type" evidence="13">
    <location>
        <begin position="333"/>
        <end position="360"/>
    </location>
</feature>
<organism evidence="14 15">
    <name type="scientific">Aquarana catesbeiana</name>
    <name type="common">American bullfrog</name>
    <name type="synonym">Rana catesbeiana</name>
    <dbReference type="NCBI Taxonomy" id="8400"/>
    <lineage>
        <taxon>Eukaryota</taxon>
        <taxon>Metazoa</taxon>
        <taxon>Chordata</taxon>
        <taxon>Craniata</taxon>
        <taxon>Vertebrata</taxon>
        <taxon>Euteleostomi</taxon>
        <taxon>Amphibia</taxon>
        <taxon>Batrachia</taxon>
        <taxon>Anura</taxon>
        <taxon>Neobatrachia</taxon>
        <taxon>Ranoidea</taxon>
        <taxon>Ranidae</taxon>
        <taxon>Aquarana</taxon>
    </lineage>
</organism>
<feature type="domain" description="C2H2-type" evidence="13">
    <location>
        <begin position="305"/>
        <end position="332"/>
    </location>
</feature>
<comment type="subcellular location">
    <subcellularLocation>
        <location evidence="2">Nucleus</location>
    </subcellularLocation>
</comment>
<dbReference type="GO" id="GO:0008270">
    <property type="term" value="F:zinc ion binding"/>
    <property type="evidence" value="ECO:0007669"/>
    <property type="project" value="UniProtKB-KW"/>
</dbReference>
<dbReference type="FunFam" id="3.30.160.60:FF:002343">
    <property type="entry name" value="Zinc finger protein 33A"/>
    <property type="match status" value="1"/>
</dbReference>
<keyword evidence="9" id="KW-0238">DNA-binding</keyword>
<keyword evidence="10" id="KW-0804">Transcription</keyword>
<dbReference type="InterPro" id="IPR036051">
    <property type="entry name" value="KRAB_dom_sf"/>
</dbReference>
<proteinExistence type="inferred from homology"/>
<evidence type="ECO:0000256" key="7">
    <source>
        <dbReference type="ARBA" id="ARBA00022833"/>
    </source>
</evidence>
<dbReference type="EMBL" id="KV926324">
    <property type="protein sequence ID" value="PIO35746.1"/>
    <property type="molecule type" value="Genomic_DNA"/>
</dbReference>
<dbReference type="FunFam" id="3.30.160.60:FF:001437">
    <property type="entry name" value="Zinc finger protein 594"/>
    <property type="match status" value="1"/>
</dbReference>
<dbReference type="FunFam" id="3.30.160.60:FF:002005">
    <property type="entry name" value="Zinc finger protein 200"/>
    <property type="match status" value="1"/>
</dbReference>
<keyword evidence="8" id="KW-0805">Transcription regulation</keyword>
<sequence>MEEGRKKMMDRLLSLTMEFIYLITGEEYTMVKKTSDDHVTLGSQCCMSEDWNWRTIIEPPPNDKKILEVINKITELLTEEVPIRCQDVAIYFSMEEWEYMERSKDTIMENKLPLTSPDGQHNNNNTMKIPTAFPDIEDNNVTSDSSGKQSISSNLHLDLHCEDLSSPPSTYERFHLDVHPTPDPAPCTGGEMLPRSEYSERLTEGAESVSSQESKMGENLYSCPECGKCFPYKSHLLRHEIAHTGKRPYSCWECGKSFLYKSALLVHEMIHTGEKPHSCSQCGKCFNRKSALSRHQTIHTGEKSYSCSICGKCFSQKLHLLKHDRVHTGEKPYSCTECGRRFSQQWDLNRHERLHTGEKPYSCSQCGRCFSRKSYLITHERVHTGVKPYPCSQCGKCFSRKLYRLKHEKCHQGGQPNGCV</sequence>
<evidence type="ECO:0000256" key="12">
    <source>
        <dbReference type="PROSITE-ProRule" id="PRU00042"/>
    </source>
</evidence>
<gene>
    <name evidence="14" type="ORF">AB205_0062900</name>
</gene>
<evidence type="ECO:0000256" key="2">
    <source>
        <dbReference type="ARBA" id="ARBA00004123"/>
    </source>
</evidence>
<dbReference type="Proteomes" id="UP000228934">
    <property type="component" value="Unassembled WGS sequence"/>
</dbReference>
<dbReference type="PANTHER" id="PTHR16515:SF49">
    <property type="entry name" value="GASTRULA ZINC FINGER PROTEIN XLCGF49.1-LIKE-RELATED"/>
    <property type="match status" value="1"/>
</dbReference>
<dbReference type="GO" id="GO:0006355">
    <property type="term" value="P:regulation of DNA-templated transcription"/>
    <property type="evidence" value="ECO:0007669"/>
    <property type="project" value="InterPro"/>
</dbReference>
<evidence type="ECO:0000313" key="14">
    <source>
        <dbReference type="EMBL" id="PIO35746.1"/>
    </source>
</evidence>
<dbReference type="PROSITE" id="PS00028">
    <property type="entry name" value="ZINC_FINGER_C2H2_1"/>
    <property type="match status" value="7"/>
</dbReference>
<evidence type="ECO:0000256" key="11">
    <source>
        <dbReference type="ARBA" id="ARBA00023242"/>
    </source>
</evidence>
<evidence type="ECO:0000256" key="10">
    <source>
        <dbReference type="ARBA" id="ARBA00023163"/>
    </source>
</evidence>
<comment type="function">
    <text evidence="1">May be involved in transcriptional regulation.</text>
</comment>
<dbReference type="SUPFAM" id="SSF57667">
    <property type="entry name" value="beta-beta-alpha zinc fingers"/>
    <property type="match status" value="4"/>
</dbReference>
<feature type="domain" description="C2H2-type" evidence="13">
    <location>
        <begin position="361"/>
        <end position="388"/>
    </location>
</feature>
<feature type="domain" description="C2H2-type" evidence="13">
    <location>
        <begin position="389"/>
        <end position="416"/>
    </location>
</feature>
<dbReference type="Pfam" id="PF00096">
    <property type="entry name" value="zf-C2H2"/>
    <property type="match status" value="6"/>
</dbReference>
<dbReference type="PROSITE" id="PS50157">
    <property type="entry name" value="ZINC_FINGER_C2H2_2"/>
    <property type="match status" value="7"/>
</dbReference>
<evidence type="ECO:0000256" key="5">
    <source>
        <dbReference type="ARBA" id="ARBA00022737"/>
    </source>
</evidence>
<dbReference type="GO" id="GO:0003677">
    <property type="term" value="F:DNA binding"/>
    <property type="evidence" value="ECO:0007669"/>
    <property type="project" value="UniProtKB-KW"/>
</dbReference>
<dbReference type="InterPro" id="IPR013087">
    <property type="entry name" value="Znf_C2H2_type"/>
</dbReference>
<evidence type="ECO:0000256" key="6">
    <source>
        <dbReference type="ARBA" id="ARBA00022771"/>
    </source>
</evidence>
<evidence type="ECO:0000256" key="8">
    <source>
        <dbReference type="ARBA" id="ARBA00023015"/>
    </source>
</evidence>
<dbReference type="Gene3D" id="3.30.160.60">
    <property type="entry name" value="Classic Zinc Finger"/>
    <property type="match status" value="7"/>
</dbReference>
<dbReference type="InterPro" id="IPR050331">
    <property type="entry name" value="Zinc_finger"/>
</dbReference>
<keyword evidence="15" id="KW-1185">Reference proteome</keyword>
<evidence type="ECO:0000256" key="1">
    <source>
        <dbReference type="ARBA" id="ARBA00003767"/>
    </source>
</evidence>
<dbReference type="AlphaFoldDB" id="A0A2G9S6I4"/>
<keyword evidence="5" id="KW-0677">Repeat</keyword>
<keyword evidence="4" id="KW-0479">Metal-binding</keyword>
<dbReference type="FunFam" id="3.30.160.60:FF:000755">
    <property type="entry name" value="zinc finger protein 174"/>
    <property type="match status" value="1"/>
</dbReference>
<name>A0A2G9S6I4_AQUCT</name>
<protein>
    <recommendedName>
        <fullName evidence="13">C2H2-type domain-containing protein</fullName>
    </recommendedName>
</protein>